<dbReference type="InterPro" id="IPR000878">
    <property type="entry name" value="4pyrrol_Mease"/>
</dbReference>
<keyword evidence="8" id="KW-0520">NAD</keyword>
<dbReference type="Pfam" id="PF14824">
    <property type="entry name" value="Sirohm_synth_M"/>
    <property type="match status" value="1"/>
</dbReference>
<keyword evidence="4" id="KW-0489">Methyltransferase</keyword>
<dbReference type="InterPro" id="IPR050161">
    <property type="entry name" value="Siro_Cobalamin_biosynth"/>
</dbReference>
<dbReference type="InterPro" id="IPR035996">
    <property type="entry name" value="4pyrrol_Methylase_sf"/>
</dbReference>
<dbReference type="EC" id="1.3.1.76" evidence="2"/>
<organism evidence="17 18">
    <name type="scientific">Geranomyces variabilis</name>
    <dbReference type="NCBI Taxonomy" id="109894"/>
    <lineage>
        <taxon>Eukaryota</taxon>
        <taxon>Fungi</taxon>
        <taxon>Fungi incertae sedis</taxon>
        <taxon>Chytridiomycota</taxon>
        <taxon>Chytridiomycota incertae sedis</taxon>
        <taxon>Chytridiomycetes</taxon>
        <taxon>Spizellomycetales</taxon>
        <taxon>Powellomycetaceae</taxon>
        <taxon>Geranomyces</taxon>
    </lineage>
</organism>
<dbReference type="GO" id="GO:0004851">
    <property type="term" value="F:uroporphyrin-III C-methyltransferase activity"/>
    <property type="evidence" value="ECO:0007669"/>
    <property type="project" value="TreeGrafter"/>
</dbReference>
<dbReference type="AlphaFoldDB" id="A0AAD5XPB9"/>
<dbReference type="NCBIfam" id="TIGR01469">
    <property type="entry name" value="cobA_cysG_Cterm"/>
    <property type="match status" value="1"/>
</dbReference>
<dbReference type="GO" id="GO:0032259">
    <property type="term" value="P:methylation"/>
    <property type="evidence" value="ECO:0007669"/>
    <property type="project" value="UniProtKB-KW"/>
</dbReference>
<feature type="domain" description="Siroheme synthase central" evidence="16">
    <location>
        <begin position="128"/>
        <end position="152"/>
    </location>
</feature>
<keyword evidence="10" id="KW-0627">Porphyrin biosynthesis</keyword>
<evidence type="ECO:0000256" key="8">
    <source>
        <dbReference type="ARBA" id="ARBA00023027"/>
    </source>
</evidence>
<feature type="domain" description="Tetrapyrrole methylase" evidence="14">
    <location>
        <begin position="374"/>
        <end position="584"/>
    </location>
</feature>
<dbReference type="NCBIfam" id="TIGR01470">
    <property type="entry name" value="cysG_Nterm"/>
    <property type="match status" value="1"/>
</dbReference>
<dbReference type="EMBL" id="JADGJQ010000049">
    <property type="protein sequence ID" value="KAJ3175665.1"/>
    <property type="molecule type" value="Genomic_DNA"/>
</dbReference>
<evidence type="ECO:0000259" key="14">
    <source>
        <dbReference type="Pfam" id="PF00590"/>
    </source>
</evidence>
<dbReference type="SUPFAM" id="SSF75615">
    <property type="entry name" value="Siroheme synthase middle domains-like"/>
    <property type="match status" value="1"/>
</dbReference>
<name>A0AAD5XPB9_9FUNG</name>
<evidence type="ECO:0000256" key="7">
    <source>
        <dbReference type="ARBA" id="ARBA00023002"/>
    </source>
</evidence>
<proteinExistence type="predicted"/>
<gene>
    <name evidence="17" type="ORF">HDU87_005806</name>
</gene>
<evidence type="ECO:0000256" key="10">
    <source>
        <dbReference type="ARBA" id="ARBA00023244"/>
    </source>
</evidence>
<evidence type="ECO:0000256" key="13">
    <source>
        <dbReference type="SAM" id="MobiDB-lite"/>
    </source>
</evidence>
<dbReference type="PANTHER" id="PTHR45790">
    <property type="entry name" value="SIROHEME SYNTHASE-RELATED"/>
    <property type="match status" value="1"/>
</dbReference>
<evidence type="ECO:0000259" key="16">
    <source>
        <dbReference type="Pfam" id="PF14824"/>
    </source>
</evidence>
<keyword evidence="5" id="KW-0808">Transferase</keyword>
<dbReference type="InterPro" id="IPR014776">
    <property type="entry name" value="4pyrrole_Mease_sub2"/>
</dbReference>
<dbReference type="InterPro" id="IPR006366">
    <property type="entry name" value="CobA/CysG_C"/>
</dbReference>
<accession>A0AAD5XPB9</accession>
<dbReference type="Pfam" id="PF13241">
    <property type="entry name" value="NAD_binding_7"/>
    <property type="match status" value="1"/>
</dbReference>
<evidence type="ECO:0000313" key="18">
    <source>
        <dbReference type="Proteomes" id="UP001212152"/>
    </source>
</evidence>
<feature type="region of interest" description="Disordered" evidence="13">
    <location>
        <begin position="224"/>
        <end position="256"/>
    </location>
</feature>
<dbReference type="GO" id="GO:0016829">
    <property type="term" value="F:lyase activity"/>
    <property type="evidence" value="ECO:0007669"/>
    <property type="project" value="UniProtKB-KW"/>
</dbReference>
<dbReference type="Gene3D" id="3.40.1010.10">
    <property type="entry name" value="Cobalt-precorrin-4 Transmethylase, Domain 1"/>
    <property type="match status" value="1"/>
</dbReference>
<feature type="domain" description="Siroheme biosynthesis protein Met8 C-terminal" evidence="15">
    <location>
        <begin position="157"/>
        <end position="221"/>
    </location>
</feature>
<keyword evidence="9" id="KW-0456">Lyase</keyword>
<evidence type="ECO:0000256" key="9">
    <source>
        <dbReference type="ARBA" id="ARBA00023239"/>
    </source>
</evidence>
<evidence type="ECO:0000256" key="3">
    <source>
        <dbReference type="ARBA" id="ARBA00022573"/>
    </source>
</evidence>
<dbReference type="Gene3D" id="1.10.3280.10">
    <property type="entry name" value="Siroheme synthase, domain 3"/>
    <property type="match status" value="1"/>
</dbReference>
<dbReference type="InterPro" id="IPR028281">
    <property type="entry name" value="Sirohaem_synthase_central"/>
</dbReference>
<evidence type="ECO:0000256" key="11">
    <source>
        <dbReference type="ARBA" id="ARBA00023268"/>
    </source>
</evidence>
<dbReference type="Gene3D" id="3.30.950.10">
    <property type="entry name" value="Methyltransferase, Cobalt-precorrin-4 Transmethylase, Domain 2"/>
    <property type="match status" value="1"/>
</dbReference>
<dbReference type="InterPro" id="IPR028162">
    <property type="entry name" value="Met8_C"/>
</dbReference>
<dbReference type="GO" id="GO:0019354">
    <property type="term" value="P:siroheme biosynthetic process"/>
    <property type="evidence" value="ECO:0007669"/>
    <property type="project" value="InterPro"/>
</dbReference>
<dbReference type="Gene3D" id="3.30.160.110">
    <property type="entry name" value="Siroheme synthase, domain 2"/>
    <property type="match status" value="1"/>
</dbReference>
<keyword evidence="11" id="KW-0511">Multifunctional enzyme</keyword>
<evidence type="ECO:0000313" key="17">
    <source>
        <dbReference type="EMBL" id="KAJ3175665.1"/>
    </source>
</evidence>
<evidence type="ECO:0000256" key="12">
    <source>
        <dbReference type="ARBA" id="ARBA00047561"/>
    </source>
</evidence>
<dbReference type="CDD" id="cd11642">
    <property type="entry name" value="SUMT"/>
    <property type="match status" value="1"/>
</dbReference>
<dbReference type="InterPro" id="IPR014777">
    <property type="entry name" value="4pyrrole_Mease_sub1"/>
</dbReference>
<dbReference type="InterPro" id="IPR006367">
    <property type="entry name" value="Sirohaem_synthase_N"/>
</dbReference>
<sequence length="628" mass="67763">MSRRVTGGASFLVGWRLAEKHVLIVGGGKEASGRVFFALDADARCTIVCPAEGLNDDVAARIANGELTHISRNFEDADLDDADMVLSCIDDHAESRRVAMQCRKRRIPVNCADIPELCDFYFFAQARRGPVQIGVSTNGCGPRVAARLRDLLLEALPRQTQQAVERIGTLRRRIREQDPGSDSSSRRMTWLSRLSDTWSFDEMAALDDEEVLRVLEAYERGEEVPPARRTSRGGGEKQRTIVPSGDASRRRWFSQNPATTPSSLTDLLVRNYRLPLFDLGSRIELVTNYTSSTAIAAAEQAHSITSQAVDIGTTYAGALSATGSNYVSHAKTTVEDAVETGLRTLPQPVSHALRTGLNFIPLLPIHVSARPKGRLTLAGAGPGDPGLLTVHALNALQNADLVVSDQLIPKSITDIVRPSRLHLVKRKAAGQSDASQDDANETCLAALERGLDVVRLKGGDPFLFGRGGEEIAFFRSKGHEPLHVIPGISSCIAAPASAMIPVTHRGSADQVLVLSGRGEGGSFPRIPAHDDKRTTVILMSVGRLNELVGVMSASGYPADFPAAVVEKGCWGKDQERVVRGCLGNIYERVIKAKVGAPALLVVGNTVLVLQGPLPQELLVNGEHRMDLD</sequence>
<evidence type="ECO:0000256" key="1">
    <source>
        <dbReference type="ARBA" id="ARBA00005010"/>
    </source>
</evidence>
<dbReference type="PANTHER" id="PTHR45790:SF6">
    <property type="entry name" value="UROPORPHYRINOGEN-III C-METHYLTRANSFERASE"/>
    <property type="match status" value="1"/>
</dbReference>
<dbReference type="GO" id="GO:0043115">
    <property type="term" value="F:precorrin-2 dehydrogenase activity"/>
    <property type="evidence" value="ECO:0007669"/>
    <property type="project" value="UniProtKB-EC"/>
</dbReference>
<keyword evidence="3" id="KW-0169">Cobalamin biosynthesis</keyword>
<keyword evidence="6" id="KW-0949">S-adenosyl-L-methionine</keyword>
<comment type="pathway">
    <text evidence="1">Porphyrin-containing compound metabolism; siroheme biosynthesis; sirohydrochlorin from precorrin-2: step 1/1.</text>
</comment>
<dbReference type="Pfam" id="PF00590">
    <property type="entry name" value="TP_methylase"/>
    <property type="match status" value="1"/>
</dbReference>
<evidence type="ECO:0000259" key="15">
    <source>
        <dbReference type="Pfam" id="PF14823"/>
    </source>
</evidence>
<evidence type="ECO:0000256" key="2">
    <source>
        <dbReference type="ARBA" id="ARBA00012400"/>
    </source>
</evidence>
<evidence type="ECO:0000256" key="4">
    <source>
        <dbReference type="ARBA" id="ARBA00022603"/>
    </source>
</evidence>
<dbReference type="SUPFAM" id="SSF53790">
    <property type="entry name" value="Tetrapyrrole methylase"/>
    <property type="match status" value="1"/>
</dbReference>
<dbReference type="Gene3D" id="3.40.50.720">
    <property type="entry name" value="NAD(P)-binding Rossmann-like Domain"/>
    <property type="match status" value="1"/>
</dbReference>
<comment type="catalytic activity">
    <reaction evidence="12">
        <text>precorrin-2 + NAD(+) = sirohydrochlorin + NADH + 2 H(+)</text>
        <dbReference type="Rhea" id="RHEA:15613"/>
        <dbReference type="ChEBI" id="CHEBI:15378"/>
        <dbReference type="ChEBI" id="CHEBI:57540"/>
        <dbReference type="ChEBI" id="CHEBI:57945"/>
        <dbReference type="ChEBI" id="CHEBI:58351"/>
        <dbReference type="ChEBI" id="CHEBI:58827"/>
        <dbReference type="EC" id="1.3.1.76"/>
    </reaction>
</comment>
<reference evidence="17" key="1">
    <citation type="submission" date="2020-05" db="EMBL/GenBank/DDBJ databases">
        <title>Phylogenomic resolution of chytrid fungi.</title>
        <authorList>
            <person name="Stajich J.E."/>
            <person name="Amses K."/>
            <person name="Simmons R."/>
            <person name="Seto K."/>
            <person name="Myers J."/>
            <person name="Bonds A."/>
            <person name="Quandt C.A."/>
            <person name="Barry K."/>
            <person name="Liu P."/>
            <person name="Grigoriev I."/>
            <person name="Longcore J.E."/>
            <person name="James T.Y."/>
        </authorList>
    </citation>
    <scope>NUCLEOTIDE SEQUENCE</scope>
    <source>
        <strain evidence="17">JEL0379</strain>
    </source>
</reference>
<keyword evidence="18" id="KW-1185">Reference proteome</keyword>
<dbReference type="InterPro" id="IPR036291">
    <property type="entry name" value="NAD(P)-bd_dom_sf"/>
</dbReference>
<dbReference type="Proteomes" id="UP001212152">
    <property type="component" value="Unassembled WGS sequence"/>
</dbReference>
<evidence type="ECO:0000256" key="5">
    <source>
        <dbReference type="ARBA" id="ARBA00022679"/>
    </source>
</evidence>
<comment type="caution">
    <text evidence="17">The sequence shown here is derived from an EMBL/GenBank/DDBJ whole genome shotgun (WGS) entry which is preliminary data.</text>
</comment>
<dbReference type="SUPFAM" id="SSF51735">
    <property type="entry name" value="NAD(P)-binding Rossmann-fold domains"/>
    <property type="match status" value="1"/>
</dbReference>
<dbReference type="Pfam" id="PF14823">
    <property type="entry name" value="Sirohm_synth_C"/>
    <property type="match status" value="1"/>
</dbReference>
<keyword evidence="7" id="KW-0560">Oxidoreductase</keyword>
<evidence type="ECO:0000256" key="6">
    <source>
        <dbReference type="ARBA" id="ARBA00022691"/>
    </source>
</evidence>
<protein>
    <recommendedName>
        <fullName evidence="2">precorrin-2 dehydrogenase</fullName>
        <ecNumber evidence="2">1.3.1.76</ecNumber>
    </recommendedName>
</protein>